<evidence type="ECO:0000313" key="3">
    <source>
        <dbReference type="Proteomes" id="UP000011083"/>
    </source>
</evidence>
<reference evidence="2 3" key="1">
    <citation type="journal article" date="2013" name="Genome Biol.">
        <title>Genome of Acanthamoeba castellanii highlights extensive lateral gene transfer and early evolution of tyrosine kinase signaling.</title>
        <authorList>
            <person name="Clarke M."/>
            <person name="Lohan A.J."/>
            <person name="Liu B."/>
            <person name="Lagkouvardos I."/>
            <person name="Roy S."/>
            <person name="Zafar N."/>
            <person name="Bertelli C."/>
            <person name="Schilde C."/>
            <person name="Kianianmomeni A."/>
            <person name="Burglin T.R."/>
            <person name="Frech C."/>
            <person name="Turcotte B."/>
            <person name="Kopec K.O."/>
            <person name="Synnott J.M."/>
            <person name="Choo C."/>
            <person name="Paponov I."/>
            <person name="Finkler A."/>
            <person name="Soon Heng Tan C."/>
            <person name="Hutchins A.P."/>
            <person name="Weinmeier T."/>
            <person name="Rattei T."/>
            <person name="Chu J.S."/>
            <person name="Gimenez G."/>
            <person name="Irimia M."/>
            <person name="Rigden D.J."/>
            <person name="Fitzpatrick D.A."/>
            <person name="Lorenzo-Morales J."/>
            <person name="Bateman A."/>
            <person name="Chiu C.H."/>
            <person name="Tang P."/>
            <person name="Hegemann P."/>
            <person name="Fromm H."/>
            <person name="Raoult D."/>
            <person name="Greub G."/>
            <person name="Miranda-Saavedra D."/>
            <person name="Chen N."/>
            <person name="Nash P."/>
            <person name="Ginger M.L."/>
            <person name="Horn M."/>
            <person name="Schaap P."/>
            <person name="Caler L."/>
            <person name="Loftus B."/>
        </authorList>
    </citation>
    <scope>NUCLEOTIDE SEQUENCE [LARGE SCALE GENOMIC DNA]</scope>
    <source>
        <strain evidence="2 3">Neff</strain>
    </source>
</reference>
<dbReference type="Proteomes" id="UP000011083">
    <property type="component" value="Unassembled WGS sequence"/>
</dbReference>
<protein>
    <submittedName>
        <fullName evidence="2">Copia LTR rider, putative</fullName>
    </submittedName>
</protein>
<keyword evidence="3" id="KW-1185">Reference proteome</keyword>
<feature type="domain" description="Reverse transcriptase Ty1/copia-type" evidence="1">
    <location>
        <begin position="1"/>
        <end position="163"/>
    </location>
</feature>
<proteinExistence type="predicted"/>
<evidence type="ECO:0000313" key="2">
    <source>
        <dbReference type="EMBL" id="ELR22381.1"/>
    </source>
</evidence>
<dbReference type="KEGG" id="acan:ACA1_253980"/>
<dbReference type="InterPro" id="IPR013103">
    <property type="entry name" value="RVT_2"/>
</dbReference>
<dbReference type="RefSeq" id="XP_004367637.1">
    <property type="nucleotide sequence ID" value="XM_004367580.1"/>
</dbReference>
<dbReference type="InterPro" id="IPR043502">
    <property type="entry name" value="DNA/RNA_pol_sf"/>
</dbReference>
<dbReference type="STRING" id="1257118.L8HDA9"/>
<dbReference type="GeneID" id="14923315"/>
<organism evidence="2 3">
    <name type="scientific">Acanthamoeba castellanii (strain ATCC 30010 / Neff)</name>
    <dbReference type="NCBI Taxonomy" id="1257118"/>
    <lineage>
        <taxon>Eukaryota</taxon>
        <taxon>Amoebozoa</taxon>
        <taxon>Discosea</taxon>
        <taxon>Longamoebia</taxon>
        <taxon>Centramoebida</taxon>
        <taxon>Acanthamoebidae</taxon>
        <taxon>Acanthamoeba</taxon>
    </lineage>
</organism>
<accession>L8HDA9</accession>
<evidence type="ECO:0000259" key="1">
    <source>
        <dbReference type="Pfam" id="PF07727"/>
    </source>
</evidence>
<dbReference type="Pfam" id="PF07727">
    <property type="entry name" value="RVT_2"/>
    <property type="match status" value="1"/>
</dbReference>
<gene>
    <name evidence="2" type="ORF">ACA1_253980</name>
</gene>
<dbReference type="OrthoDB" id="1740642at2759"/>
<dbReference type="VEuPathDB" id="AmoebaDB:ACA1_253980"/>
<dbReference type="EMBL" id="KB007885">
    <property type="protein sequence ID" value="ELR22381.1"/>
    <property type="molecule type" value="Genomic_DNA"/>
</dbReference>
<dbReference type="SUPFAM" id="SSF56672">
    <property type="entry name" value="DNA/RNA polymerases"/>
    <property type="match status" value="1"/>
</dbReference>
<sequence>MDVKTAFLHAELDEEIYITQPLGFKSATMPSHVCHLIKSLYSLKQAPYVWNKSINSHLQANGYHPTNTNTCIYIHHEGRSIVFLSLYMDNCTIFSTHNLLQETKSVLSTKFNINDLGEASSVLSIEILQDHCHGTLQLHQAGHINSLLTKFGLTDCKPHYTPMNVGLSLSSVPNWGSNTIDR</sequence>
<dbReference type="AlphaFoldDB" id="L8HDA9"/>
<name>L8HDA9_ACACF</name>